<feature type="domain" description="Tf2-1-like SH3-like" evidence="1">
    <location>
        <begin position="52"/>
        <end position="114"/>
    </location>
</feature>
<evidence type="ECO:0000313" key="2">
    <source>
        <dbReference type="EMBL" id="KAF7142018.1"/>
    </source>
</evidence>
<evidence type="ECO:0000259" key="1">
    <source>
        <dbReference type="Pfam" id="PF24626"/>
    </source>
</evidence>
<dbReference type="Pfam" id="PF24626">
    <property type="entry name" value="SH3_Tf2-1"/>
    <property type="match status" value="1"/>
</dbReference>
<accession>A0A834H5X0</accession>
<sequence length="182" mass="20888">MPPNFCPSESAESFAKRIRNLHADIRRKIALSNENYKLAADVSRRNQEFNEGDYVMVRIRLERYPKHFFKKLHARAIGPHRIIRKLGPNAYLIELPSNMSISPIFNVEDLFPYRGTFEPPIVHTSVSAERVPTTSVPVPPRFLPLDDYVEDVLDDETVGSKHGGFQRYLIKGRDRPILDATS</sequence>
<dbReference type="OrthoDB" id="1935586at2759"/>
<proteinExistence type="predicted"/>
<name>A0A834H5X0_RHOSS</name>
<dbReference type="InterPro" id="IPR056924">
    <property type="entry name" value="SH3_Tf2-1"/>
</dbReference>
<evidence type="ECO:0000313" key="3">
    <source>
        <dbReference type="Proteomes" id="UP000626092"/>
    </source>
</evidence>
<protein>
    <recommendedName>
        <fullName evidence="1">Tf2-1-like SH3-like domain-containing protein</fullName>
    </recommendedName>
</protein>
<keyword evidence="3" id="KW-1185">Reference proteome</keyword>
<organism evidence="2 3">
    <name type="scientific">Rhododendron simsii</name>
    <name type="common">Sims's rhododendron</name>
    <dbReference type="NCBI Taxonomy" id="118357"/>
    <lineage>
        <taxon>Eukaryota</taxon>
        <taxon>Viridiplantae</taxon>
        <taxon>Streptophyta</taxon>
        <taxon>Embryophyta</taxon>
        <taxon>Tracheophyta</taxon>
        <taxon>Spermatophyta</taxon>
        <taxon>Magnoliopsida</taxon>
        <taxon>eudicotyledons</taxon>
        <taxon>Gunneridae</taxon>
        <taxon>Pentapetalae</taxon>
        <taxon>asterids</taxon>
        <taxon>Ericales</taxon>
        <taxon>Ericaceae</taxon>
        <taxon>Ericoideae</taxon>
        <taxon>Rhodoreae</taxon>
        <taxon>Rhododendron</taxon>
    </lineage>
</organism>
<dbReference type="Proteomes" id="UP000626092">
    <property type="component" value="Unassembled WGS sequence"/>
</dbReference>
<comment type="caution">
    <text evidence="2">The sequence shown here is derived from an EMBL/GenBank/DDBJ whole genome shotgun (WGS) entry which is preliminary data.</text>
</comment>
<reference evidence="2" key="1">
    <citation type="submission" date="2019-11" db="EMBL/GenBank/DDBJ databases">
        <authorList>
            <person name="Liu Y."/>
            <person name="Hou J."/>
            <person name="Li T.-Q."/>
            <person name="Guan C.-H."/>
            <person name="Wu X."/>
            <person name="Wu H.-Z."/>
            <person name="Ling F."/>
            <person name="Zhang R."/>
            <person name="Shi X.-G."/>
            <person name="Ren J.-P."/>
            <person name="Chen E.-F."/>
            <person name="Sun J.-M."/>
        </authorList>
    </citation>
    <scope>NUCLEOTIDE SEQUENCE</scope>
    <source>
        <strain evidence="2">Adult_tree_wgs_1</strain>
        <tissue evidence="2">Leaves</tissue>
    </source>
</reference>
<gene>
    <name evidence="2" type="ORF">RHSIM_Rhsim06G0128700</name>
</gene>
<dbReference type="EMBL" id="WJXA01000006">
    <property type="protein sequence ID" value="KAF7142018.1"/>
    <property type="molecule type" value="Genomic_DNA"/>
</dbReference>
<dbReference type="AlphaFoldDB" id="A0A834H5X0"/>